<name>A0A1L9SEY7_9EURO</name>
<organism evidence="1 2">
    <name type="scientific">Penicilliopsis zonata CBS 506.65</name>
    <dbReference type="NCBI Taxonomy" id="1073090"/>
    <lineage>
        <taxon>Eukaryota</taxon>
        <taxon>Fungi</taxon>
        <taxon>Dikarya</taxon>
        <taxon>Ascomycota</taxon>
        <taxon>Pezizomycotina</taxon>
        <taxon>Eurotiomycetes</taxon>
        <taxon>Eurotiomycetidae</taxon>
        <taxon>Eurotiales</taxon>
        <taxon>Aspergillaceae</taxon>
        <taxon>Penicilliopsis</taxon>
    </lineage>
</organism>
<dbReference type="GeneID" id="34614899"/>
<protein>
    <submittedName>
        <fullName evidence="1">Uncharacterized protein</fullName>
    </submittedName>
</protein>
<gene>
    <name evidence="1" type="ORF">ASPZODRAFT_519416</name>
</gene>
<proteinExistence type="predicted"/>
<accession>A0A1L9SEY7</accession>
<evidence type="ECO:0000313" key="2">
    <source>
        <dbReference type="Proteomes" id="UP000184188"/>
    </source>
</evidence>
<dbReference type="AlphaFoldDB" id="A0A1L9SEY7"/>
<sequence length="208" mass="23515">MMRRPTGRSCARAIGKQKSRLISVYLTLLADLGSPILPRPRNGVRLRGDGNTYITSRRYARFSLPAQARSPGCKEGIERVLSLQPRCRWTRFIDQIRKKFSSLLPPVPLRLAEEVERKPTPLTLTKGWHETSAQKGRIIHVLILLGYMQPVEWTSRSWDKSQGVLVHVVAAVDSEREGEETKFSSSSGDGRSTFLRTYYILIYGSSIA</sequence>
<dbReference type="VEuPathDB" id="FungiDB:ASPZODRAFT_519416"/>
<evidence type="ECO:0000313" key="1">
    <source>
        <dbReference type="EMBL" id="OJJ45739.1"/>
    </source>
</evidence>
<dbReference type="RefSeq" id="XP_022580249.1">
    <property type="nucleotide sequence ID" value="XM_022728435.1"/>
</dbReference>
<dbReference type="EMBL" id="KV878344">
    <property type="protein sequence ID" value="OJJ45739.1"/>
    <property type="molecule type" value="Genomic_DNA"/>
</dbReference>
<dbReference type="Proteomes" id="UP000184188">
    <property type="component" value="Unassembled WGS sequence"/>
</dbReference>
<keyword evidence="2" id="KW-1185">Reference proteome</keyword>
<reference evidence="2" key="1">
    <citation type="journal article" date="2017" name="Genome Biol.">
        <title>Comparative genomics reveals high biological diversity and specific adaptations in the industrially and medically important fungal genus Aspergillus.</title>
        <authorList>
            <person name="de Vries R.P."/>
            <person name="Riley R."/>
            <person name="Wiebenga A."/>
            <person name="Aguilar-Osorio G."/>
            <person name="Amillis S."/>
            <person name="Uchima C.A."/>
            <person name="Anderluh G."/>
            <person name="Asadollahi M."/>
            <person name="Askin M."/>
            <person name="Barry K."/>
            <person name="Battaglia E."/>
            <person name="Bayram O."/>
            <person name="Benocci T."/>
            <person name="Braus-Stromeyer S.A."/>
            <person name="Caldana C."/>
            <person name="Canovas D."/>
            <person name="Cerqueira G.C."/>
            <person name="Chen F."/>
            <person name="Chen W."/>
            <person name="Choi C."/>
            <person name="Clum A."/>
            <person name="Dos Santos R.A."/>
            <person name="Damasio A.R."/>
            <person name="Diallinas G."/>
            <person name="Emri T."/>
            <person name="Fekete E."/>
            <person name="Flipphi M."/>
            <person name="Freyberg S."/>
            <person name="Gallo A."/>
            <person name="Gournas C."/>
            <person name="Habgood R."/>
            <person name="Hainaut M."/>
            <person name="Harispe M.L."/>
            <person name="Henrissat B."/>
            <person name="Hilden K.S."/>
            <person name="Hope R."/>
            <person name="Hossain A."/>
            <person name="Karabika E."/>
            <person name="Karaffa L."/>
            <person name="Karanyi Z."/>
            <person name="Krasevec N."/>
            <person name="Kuo A."/>
            <person name="Kusch H."/>
            <person name="LaButti K."/>
            <person name="Lagendijk E.L."/>
            <person name="Lapidus A."/>
            <person name="Levasseur A."/>
            <person name="Lindquist E."/>
            <person name="Lipzen A."/>
            <person name="Logrieco A.F."/>
            <person name="MacCabe A."/>
            <person name="Maekelae M.R."/>
            <person name="Malavazi I."/>
            <person name="Melin P."/>
            <person name="Meyer V."/>
            <person name="Mielnichuk N."/>
            <person name="Miskei M."/>
            <person name="Molnar A.P."/>
            <person name="Mule G."/>
            <person name="Ngan C.Y."/>
            <person name="Orejas M."/>
            <person name="Orosz E."/>
            <person name="Ouedraogo J.P."/>
            <person name="Overkamp K.M."/>
            <person name="Park H.-S."/>
            <person name="Perrone G."/>
            <person name="Piumi F."/>
            <person name="Punt P.J."/>
            <person name="Ram A.F."/>
            <person name="Ramon A."/>
            <person name="Rauscher S."/>
            <person name="Record E."/>
            <person name="Riano-Pachon D.M."/>
            <person name="Robert V."/>
            <person name="Roehrig J."/>
            <person name="Ruller R."/>
            <person name="Salamov A."/>
            <person name="Salih N.S."/>
            <person name="Samson R.A."/>
            <person name="Sandor E."/>
            <person name="Sanguinetti M."/>
            <person name="Schuetze T."/>
            <person name="Sepcic K."/>
            <person name="Shelest E."/>
            <person name="Sherlock G."/>
            <person name="Sophianopoulou V."/>
            <person name="Squina F.M."/>
            <person name="Sun H."/>
            <person name="Susca A."/>
            <person name="Todd R.B."/>
            <person name="Tsang A."/>
            <person name="Unkles S.E."/>
            <person name="van de Wiele N."/>
            <person name="van Rossen-Uffink D."/>
            <person name="Oliveira J.V."/>
            <person name="Vesth T.C."/>
            <person name="Visser J."/>
            <person name="Yu J.-H."/>
            <person name="Zhou M."/>
            <person name="Andersen M.R."/>
            <person name="Archer D.B."/>
            <person name="Baker S.E."/>
            <person name="Benoit I."/>
            <person name="Brakhage A.A."/>
            <person name="Braus G.H."/>
            <person name="Fischer R."/>
            <person name="Frisvad J.C."/>
            <person name="Goldman G.H."/>
            <person name="Houbraken J."/>
            <person name="Oakley B."/>
            <person name="Pocsi I."/>
            <person name="Scazzocchio C."/>
            <person name="Seiboth B."/>
            <person name="vanKuyk P.A."/>
            <person name="Wortman J."/>
            <person name="Dyer P.S."/>
            <person name="Grigoriev I.V."/>
        </authorList>
    </citation>
    <scope>NUCLEOTIDE SEQUENCE [LARGE SCALE GENOMIC DNA]</scope>
    <source>
        <strain evidence="2">CBS 506.65</strain>
    </source>
</reference>